<evidence type="ECO:0000313" key="1">
    <source>
        <dbReference type="EMBL" id="BBL45807.1"/>
    </source>
</evidence>
<dbReference type="PANTHER" id="PTHR39337">
    <property type="entry name" value="BLR5642 PROTEIN"/>
    <property type="match status" value="1"/>
</dbReference>
<keyword evidence="2" id="KW-1185">Reference proteome</keyword>
<reference evidence="2" key="1">
    <citation type="journal article" date="2022" name="Int. J. Syst. Evol. Microbiol.">
        <title>Nanobdella aerobiophila gen. nov., sp. nov., a thermoacidophilic, obligate ectosymbiotic archaeon, and proposal of Nanobdellaceae fam. nov., Nanobdellales ord. nov. and Nanobdellia class. nov.</title>
        <authorList>
            <person name="Kato S."/>
            <person name="Ogasawara A."/>
            <person name="Itoh T."/>
            <person name="Sakai H.D."/>
            <person name="Shimizu M."/>
            <person name="Yuki M."/>
            <person name="Kaneko M."/>
            <person name="Takashina T."/>
            <person name="Ohkuma M."/>
        </authorList>
    </citation>
    <scope>NUCLEOTIDE SEQUENCE [LARGE SCALE GENOMIC DNA]</scope>
    <source>
        <strain evidence="2">MJ1</strain>
    </source>
</reference>
<protein>
    <submittedName>
        <fullName evidence="1">HhH-GPD domain protein</fullName>
    </submittedName>
</protein>
<dbReference type="PIRSF" id="PIRSF024492">
    <property type="entry name" value="UCP024492"/>
    <property type="match status" value="1"/>
</dbReference>
<evidence type="ECO:0000313" key="2">
    <source>
        <dbReference type="Proteomes" id="UP001055553"/>
    </source>
</evidence>
<dbReference type="InterPro" id="IPR007438">
    <property type="entry name" value="DUF488"/>
</dbReference>
<proteinExistence type="predicted"/>
<accession>A0A915WT32</accession>
<dbReference type="PANTHER" id="PTHR39337:SF1">
    <property type="entry name" value="BLR5642 PROTEIN"/>
    <property type="match status" value="1"/>
</dbReference>
<organism evidence="1 2">
    <name type="scientific">Nanobdella aerobiophila</name>
    <dbReference type="NCBI Taxonomy" id="2586965"/>
    <lineage>
        <taxon>Archaea</taxon>
        <taxon>Nanobdellota</taxon>
        <taxon>Nanobdellia</taxon>
        <taxon>Nanobdellales</taxon>
        <taxon>Nanobdellaceae</taxon>
        <taxon>Nanobdella</taxon>
    </lineage>
</organism>
<dbReference type="Proteomes" id="UP001055553">
    <property type="component" value="Chromosome"/>
</dbReference>
<dbReference type="Pfam" id="PF04343">
    <property type="entry name" value="DUF488"/>
    <property type="match status" value="1"/>
</dbReference>
<dbReference type="KEGG" id="naer:MJ1_0662"/>
<name>A0A915WT32_9ARCH</name>
<dbReference type="InterPro" id="IPR014519">
    <property type="entry name" value="UCP024492"/>
</dbReference>
<sequence>MKDQRSDKMMIDGLAEIYTLGHSNRNIKDFIGILKENNMNILVDVRSLPGSKKYPEYNKENLEKTLKDHGIEYIHIKELGGFRKPNKNSKNSFWINPSFRGFADYMQSDEFKEGIKKLIDLAKNKRVAIMCSEWNPYRCHRRLISDYLSIIYDIRVIHIININKIEEHKVTKSAKIIDGNIIYE</sequence>
<dbReference type="AlphaFoldDB" id="A0A915WT32"/>
<dbReference type="EMBL" id="AP019769">
    <property type="protein sequence ID" value="BBL45807.1"/>
    <property type="molecule type" value="Genomic_DNA"/>
</dbReference>
<gene>
    <name evidence="1" type="ORF">MJ1_0662</name>
</gene>